<evidence type="ECO:0000256" key="1">
    <source>
        <dbReference type="SAM" id="SignalP"/>
    </source>
</evidence>
<proteinExistence type="predicted"/>
<reference evidence="2 3" key="1">
    <citation type="submission" date="2019-04" db="EMBL/GenBank/DDBJ databases">
        <title>Chromosome genome assembly for Takifugu flavidus.</title>
        <authorList>
            <person name="Xiao S."/>
        </authorList>
    </citation>
    <scope>NUCLEOTIDE SEQUENCE [LARGE SCALE GENOMIC DNA]</scope>
    <source>
        <strain evidence="2">HTHZ2018</strain>
        <tissue evidence="2">Muscle</tissue>
    </source>
</reference>
<organism evidence="2 3">
    <name type="scientific">Takifugu flavidus</name>
    <name type="common">sansaifugu</name>
    <dbReference type="NCBI Taxonomy" id="433684"/>
    <lineage>
        <taxon>Eukaryota</taxon>
        <taxon>Metazoa</taxon>
        <taxon>Chordata</taxon>
        <taxon>Craniata</taxon>
        <taxon>Vertebrata</taxon>
        <taxon>Euteleostomi</taxon>
        <taxon>Actinopterygii</taxon>
        <taxon>Neopterygii</taxon>
        <taxon>Teleostei</taxon>
        <taxon>Neoteleostei</taxon>
        <taxon>Acanthomorphata</taxon>
        <taxon>Eupercaria</taxon>
        <taxon>Tetraodontiformes</taxon>
        <taxon>Tetradontoidea</taxon>
        <taxon>Tetraodontidae</taxon>
        <taxon>Takifugu</taxon>
    </lineage>
</organism>
<feature type="signal peptide" evidence="1">
    <location>
        <begin position="1"/>
        <end position="21"/>
    </location>
</feature>
<dbReference type="PANTHER" id="PTHR35842:SF1">
    <property type="entry name" value="SI:CH211-67E16.11"/>
    <property type="match status" value="1"/>
</dbReference>
<feature type="chain" id="PRO_5023063629" evidence="1">
    <location>
        <begin position="22"/>
        <end position="564"/>
    </location>
</feature>
<keyword evidence="3" id="KW-1185">Reference proteome</keyword>
<sequence>MRLLLLLAALLSILILHPVTAAATAAPARLERWVRSGLQSLQWDQLDRCLRMSSLPEAECRRLAHLPPSAVAVYVSEPRTATDKVLAILPDSSVGMVSSKIRSGFSVSQMLNGAEGSHRRHQLFPGSMAHDAVLVLDPSPGENFGHPVVLFYVDVNVTKKRCSHLDGIYLGEECLTPALKGRCQNQMKRRQTGPERLLDNVRLVGGPLRGGTISSGSGSRLVERATGGLCEVHFLPLVVEVGDSNRTQRLRCADHAEFARCPQPLPMGSPTLPISSCELNKNTRRCHQQPLATHLSCRLYQTCDHAVLISGGWQQQITFQHHVQSLQKFYRMLQNNGFPKDHIKTFFSNGQLSGMMVSLYENGIDGVYSATEKAVIRNHISYICRKQHCADTLVLYLNSPTCNDGTMLLWDANLNGIADLKERYSVNELLVDLAGCKATRVLLFVDQSYSGVLSKRLRGSQKHLNVVLIQGQAWQSHSHQRANPFWEESDWSYIKPATCLLDHFGKGPGMSRLLEPWTSLLNVTLAGAPCNITPPLTDGEMRREYQGCQNLPTALWHRKHRRIN</sequence>
<evidence type="ECO:0000313" key="2">
    <source>
        <dbReference type="EMBL" id="TWW80455.1"/>
    </source>
</evidence>
<dbReference type="Proteomes" id="UP000324091">
    <property type="component" value="Chromosome 1"/>
</dbReference>
<dbReference type="EMBL" id="RHFK02000001">
    <property type="protein sequence ID" value="TWW80455.1"/>
    <property type="molecule type" value="Genomic_DNA"/>
</dbReference>
<name>A0A5C6PLW6_9TELE</name>
<gene>
    <name evidence="2" type="ORF">D4764_01G0002700</name>
</gene>
<protein>
    <submittedName>
        <fullName evidence="2">Uncharacterized protein</fullName>
    </submittedName>
</protein>
<dbReference type="PANTHER" id="PTHR35842">
    <property type="entry name" value="SI:CH211-67E16.11"/>
    <property type="match status" value="1"/>
</dbReference>
<accession>A0A5C6PLW6</accession>
<keyword evidence="1" id="KW-0732">Signal</keyword>
<comment type="caution">
    <text evidence="2">The sequence shown here is derived from an EMBL/GenBank/DDBJ whole genome shotgun (WGS) entry which is preliminary data.</text>
</comment>
<dbReference type="AlphaFoldDB" id="A0A5C6PLW6"/>
<evidence type="ECO:0000313" key="3">
    <source>
        <dbReference type="Proteomes" id="UP000324091"/>
    </source>
</evidence>